<organism evidence="7 8">
    <name type="scientific">Niallia circulans</name>
    <name type="common">Bacillus circulans</name>
    <dbReference type="NCBI Taxonomy" id="1397"/>
    <lineage>
        <taxon>Bacteria</taxon>
        <taxon>Bacillati</taxon>
        <taxon>Bacillota</taxon>
        <taxon>Bacilli</taxon>
        <taxon>Bacillales</taxon>
        <taxon>Bacillaceae</taxon>
        <taxon>Niallia</taxon>
    </lineage>
</organism>
<evidence type="ECO:0000256" key="3">
    <source>
        <dbReference type="ARBA" id="ARBA00022597"/>
    </source>
</evidence>
<keyword evidence="1" id="KW-0813">Transport</keyword>
<sequence>MKKILLVCAAGMSTSLLVRKMEQAAKEKNEEIIICATGQGEVKKNIRDTDILLLGPQVSYKEDSFIKEYGGVKGIPVKVINTVDYGMMDGKKVLEWALSLINK</sequence>
<dbReference type="InterPro" id="IPR013012">
    <property type="entry name" value="PTS_EIIB_3"/>
</dbReference>
<dbReference type="InterPro" id="IPR036095">
    <property type="entry name" value="PTS_EIIB-like_sf"/>
</dbReference>
<dbReference type="RefSeq" id="WP_095329262.1">
    <property type="nucleotide sequence ID" value="NZ_CP026031.1"/>
</dbReference>
<dbReference type="PROSITE" id="PS51100">
    <property type="entry name" value="PTS_EIIB_TYPE_3"/>
    <property type="match status" value="1"/>
</dbReference>
<keyword evidence="2" id="KW-0597">Phosphoprotein</keyword>
<proteinExistence type="predicted"/>
<name>A0A268FG88_NIACI</name>
<dbReference type="Proteomes" id="UP000216961">
    <property type="component" value="Unassembled WGS sequence"/>
</dbReference>
<keyword evidence="5" id="KW-0598">Phosphotransferase system</keyword>
<keyword evidence="6" id="KW-0418">Kinase</keyword>
<dbReference type="GO" id="GO:0008982">
    <property type="term" value="F:protein-N(PI)-phosphohistidine-sugar phosphotransferase activity"/>
    <property type="evidence" value="ECO:0007669"/>
    <property type="project" value="InterPro"/>
</dbReference>
<keyword evidence="3 7" id="KW-0762">Sugar transport</keyword>
<dbReference type="PANTHER" id="PTHR34581">
    <property type="entry name" value="PTS SYSTEM N,N'-DIACETYLCHITOBIOSE-SPECIFIC EIIB COMPONENT"/>
    <property type="match status" value="1"/>
</dbReference>
<dbReference type="AlphaFoldDB" id="A0A268FG88"/>
<reference evidence="7 8" key="1">
    <citation type="submission" date="2017-07" db="EMBL/GenBank/DDBJ databases">
        <title>Isolation and whole genome analysis of endospore-forming bacteria from heroin.</title>
        <authorList>
            <person name="Kalinowski J."/>
            <person name="Ahrens B."/>
            <person name="Al-Dilaimi A."/>
            <person name="Winkler A."/>
            <person name="Wibberg D."/>
            <person name="Schleenbecker U."/>
            <person name="Ruckert C."/>
            <person name="Wolfel R."/>
            <person name="Grass G."/>
        </authorList>
    </citation>
    <scope>NUCLEOTIDE SEQUENCE [LARGE SCALE GENOMIC DNA]</scope>
    <source>
        <strain evidence="7 8">7521-2</strain>
    </source>
</reference>
<dbReference type="KEGG" id="bcir:C2I06_03965"/>
<dbReference type="EMBL" id="NPBQ01000030">
    <property type="protein sequence ID" value="PAD84327.1"/>
    <property type="molecule type" value="Genomic_DNA"/>
</dbReference>
<evidence type="ECO:0000256" key="6">
    <source>
        <dbReference type="ARBA" id="ARBA00022777"/>
    </source>
</evidence>
<accession>A0A268FG88</accession>
<gene>
    <name evidence="7" type="ORF">CHH57_05395</name>
</gene>
<evidence type="ECO:0000256" key="4">
    <source>
        <dbReference type="ARBA" id="ARBA00022679"/>
    </source>
</evidence>
<dbReference type="Pfam" id="PF02302">
    <property type="entry name" value="PTS_IIB"/>
    <property type="match status" value="1"/>
</dbReference>
<dbReference type="InterPro" id="IPR003501">
    <property type="entry name" value="PTS_EIIB_2/3"/>
</dbReference>
<evidence type="ECO:0000313" key="7">
    <source>
        <dbReference type="EMBL" id="PAD84327.1"/>
    </source>
</evidence>
<comment type="caution">
    <text evidence="7">The sequence shown here is derived from an EMBL/GenBank/DDBJ whole genome shotgun (WGS) entry which is preliminary data.</text>
</comment>
<dbReference type="Gene3D" id="3.40.50.2300">
    <property type="match status" value="1"/>
</dbReference>
<protein>
    <submittedName>
        <fullName evidence="7">PTS sugar transporter subunit IIB</fullName>
    </submittedName>
</protein>
<dbReference type="GO" id="GO:0016301">
    <property type="term" value="F:kinase activity"/>
    <property type="evidence" value="ECO:0007669"/>
    <property type="project" value="UniProtKB-KW"/>
</dbReference>
<dbReference type="InterPro" id="IPR051819">
    <property type="entry name" value="PTS_sugar-specific_EIIB"/>
</dbReference>
<dbReference type="GO" id="GO:0009401">
    <property type="term" value="P:phosphoenolpyruvate-dependent sugar phosphotransferase system"/>
    <property type="evidence" value="ECO:0007669"/>
    <property type="project" value="UniProtKB-KW"/>
</dbReference>
<evidence type="ECO:0000256" key="5">
    <source>
        <dbReference type="ARBA" id="ARBA00022683"/>
    </source>
</evidence>
<dbReference type="CDD" id="cd05564">
    <property type="entry name" value="PTS_IIB_chitobiose_lichenan"/>
    <property type="match status" value="1"/>
</dbReference>
<dbReference type="PANTHER" id="PTHR34581:SF2">
    <property type="entry name" value="PTS SYSTEM N,N'-DIACETYLCHITOBIOSE-SPECIFIC EIIB COMPONENT"/>
    <property type="match status" value="1"/>
</dbReference>
<evidence type="ECO:0000256" key="1">
    <source>
        <dbReference type="ARBA" id="ARBA00022448"/>
    </source>
</evidence>
<keyword evidence="4" id="KW-0808">Transferase</keyword>
<evidence type="ECO:0000256" key="2">
    <source>
        <dbReference type="ARBA" id="ARBA00022553"/>
    </source>
</evidence>
<evidence type="ECO:0000313" key="8">
    <source>
        <dbReference type="Proteomes" id="UP000216961"/>
    </source>
</evidence>
<dbReference type="SUPFAM" id="SSF52794">
    <property type="entry name" value="PTS system IIB component-like"/>
    <property type="match status" value="1"/>
</dbReference>